<keyword evidence="1" id="KW-0175">Coiled coil</keyword>
<comment type="caution">
    <text evidence="3">The sequence shown here is derived from an EMBL/GenBank/DDBJ whole genome shotgun (WGS) entry which is preliminary data.</text>
</comment>
<keyword evidence="2" id="KW-0732">Signal</keyword>
<name>A0A1F6EMM7_9BACT</name>
<dbReference type="Proteomes" id="UP000178587">
    <property type="component" value="Unassembled WGS sequence"/>
</dbReference>
<dbReference type="AlphaFoldDB" id="A0A1F6EMM7"/>
<dbReference type="Gene3D" id="6.10.250.3150">
    <property type="match status" value="1"/>
</dbReference>
<accession>A0A1F6EMM7</accession>
<dbReference type="STRING" id="1798507.A3A34_03660"/>
<dbReference type="Gene3D" id="1.10.530.10">
    <property type="match status" value="1"/>
</dbReference>
<sequence length="445" mass="50021">MTRSYVLSAFVLFVVFATAVFAFAETPEERRTRLEQELAKIEQDIVEKRGVLSEKQKERTSLERDIAVLDYQIEIAKTQIRHRDLAIARLRDEIGNKQSAIYELDKKVGRSEASLAQLIRRTRELDDRSLAEIILSDSLSRVFAELDALAQVEQELNASFEIMASLRSDLAARKTVLEGEQGEEEQLRRIQLLEKQTIERKEKEKQQILTVTRGEEKTYQQLIVEREKQAAVIRSALFELRDSAAIPFGKAYDFAKEASAKTGVRPALILAVLRQETNLGENVGQCFLTNSPNKGDGQGKNTGRYFARVMKPDRDVDPFLEIMSGLGLDPFGQVVSCPPGYGYGGAMGPAQFIPSTWMLYKDRLARVVGQNPPNPWDARTAIFASTMLLMDNGADKGTYASERLATLRYFAGWTNAQKAAYAFYGDSVMSFAAQYQKDIDILEGK</sequence>
<evidence type="ECO:0000313" key="3">
    <source>
        <dbReference type="EMBL" id="OGG74889.1"/>
    </source>
</evidence>
<dbReference type="SUPFAM" id="SSF53955">
    <property type="entry name" value="Lysozyme-like"/>
    <property type="match status" value="1"/>
</dbReference>
<organism evidence="3 4">
    <name type="scientific">Candidatus Kaiserbacteria bacterium RIFCSPLOWO2_01_FULL_50_24</name>
    <dbReference type="NCBI Taxonomy" id="1798507"/>
    <lineage>
        <taxon>Bacteria</taxon>
        <taxon>Candidatus Kaiseribacteriota</taxon>
    </lineage>
</organism>
<dbReference type="InterPro" id="IPR023346">
    <property type="entry name" value="Lysozyme-like_dom_sf"/>
</dbReference>
<feature type="chain" id="PRO_5009524228" description="Transglycosylase SLT domain-containing protein" evidence="2">
    <location>
        <begin position="25"/>
        <end position="445"/>
    </location>
</feature>
<evidence type="ECO:0008006" key="5">
    <source>
        <dbReference type="Google" id="ProtNLM"/>
    </source>
</evidence>
<protein>
    <recommendedName>
        <fullName evidence="5">Transglycosylase SLT domain-containing protein</fullName>
    </recommendedName>
</protein>
<evidence type="ECO:0000256" key="2">
    <source>
        <dbReference type="SAM" id="SignalP"/>
    </source>
</evidence>
<evidence type="ECO:0000256" key="1">
    <source>
        <dbReference type="SAM" id="Coils"/>
    </source>
</evidence>
<proteinExistence type="predicted"/>
<feature type="coiled-coil region" evidence="1">
    <location>
        <begin position="24"/>
        <end position="58"/>
    </location>
</feature>
<gene>
    <name evidence="3" type="ORF">A3A34_03660</name>
</gene>
<dbReference type="EMBL" id="MFLU01000011">
    <property type="protein sequence ID" value="OGG74889.1"/>
    <property type="molecule type" value="Genomic_DNA"/>
</dbReference>
<reference evidence="3 4" key="1">
    <citation type="journal article" date="2016" name="Nat. Commun.">
        <title>Thousands of microbial genomes shed light on interconnected biogeochemical processes in an aquifer system.</title>
        <authorList>
            <person name="Anantharaman K."/>
            <person name="Brown C.T."/>
            <person name="Hug L.A."/>
            <person name="Sharon I."/>
            <person name="Castelle C.J."/>
            <person name="Probst A.J."/>
            <person name="Thomas B.C."/>
            <person name="Singh A."/>
            <person name="Wilkins M.J."/>
            <person name="Karaoz U."/>
            <person name="Brodie E.L."/>
            <person name="Williams K.H."/>
            <person name="Hubbard S.S."/>
            <person name="Banfield J.F."/>
        </authorList>
    </citation>
    <scope>NUCLEOTIDE SEQUENCE [LARGE SCALE GENOMIC DNA]</scope>
</reference>
<evidence type="ECO:0000313" key="4">
    <source>
        <dbReference type="Proteomes" id="UP000178587"/>
    </source>
</evidence>
<feature type="signal peptide" evidence="2">
    <location>
        <begin position="1"/>
        <end position="24"/>
    </location>
</feature>